<evidence type="ECO:0000313" key="2">
    <source>
        <dbReference type="Proteomes" id="UP001153069"/>
    </source>
</evidence>
<protein>
    <submittedName>
        <fullName evidence="1">Uncharacterized protein</fullName>
    </submittedName>
</protein>
<dbReference type="EMBL" id="CAICTM010000027">
    <property type="protein sequence ID" value="CAB9497881.1"/>
    <property type="molecule type" value="Genomic_DNA"/>
</dbReference>
<reference evidence="1" key="1">
    <citation type="submission" date="2020-06" db="EMBL/GenBank/DDBJ databases">
        <authorList>
            <consortium name="Plant Systems Biology data submission"/>
        </authorList>
    </citation>
    <scope>NUCLEOTIDE SEQUENCE</scope>
    <source>
        <strain evidence="1">D6</strain>
    </source>
</reference>
<dbReference type="AlphaFoldDB" id="A0A9N8DBV7"/>
<comment type="caution">
    <text evidence="1">The sequence shown here is derived from an EMBL/GenBank/DDBJ whole genome shotgun (WGS) entry which is preliminary data.</text>
</comment>
<name>A0A9N8DBV7_9STRA</name>
<evidence type="ECO:0000313" key="1">
    <source>
        <dbReference type="EMBL" id="CAB9497881.1"/>
    </source>
</evidence>
<accession>A0A9N8DBV7</accession>
<sequence>MTLDPFNHTAVRRGFIKEEHLEVRERGTLNTIIVIVMHVFKEEVVARCVLREKELCLRHATAFHDFWQDQLKLKLKIKKKKPRPEGVNIKNKSKWWRHLIAVSFQNGYGRRQKVRSSGG</sequence>
<proteinExistence type="predicted"/>
<gene>
    <name evidence="1" type="ORF">SEMRO_27_G018230.1</name>
</gene>
<dbReference type="Proteomes" id="UP001153069">
    <property type="component" value="Unassembled WGS sequence"/>
</dbReference>
<keyword evidence="2" id="KW-1185">Reference proteome</keyword>
<organism evidence="1 2">
    <name type="scientific">Seminavis robusta</name>
    <dbReference type="NCBI Taxonomy" id="568900"/>
    <lineage>
        <taxon>Eukaryota</taxon>
        <taxon>Sar</taxon>
        <taxon>Stramenopiles</taxon>
        <taxon>Ochrophyta</taxon>
        <taxon>Bacillariophyta</taxon>
        <taxon>Bacillariophyceae</taxon>
        <taxon>Bacillariophycidae</taxon>
        <taxon>Naviculales</taxon>
        <taxon>Naviculaceae</taxon>
        <taxon>Seminavis</taxon>
    </lineage>
</organism>